<gene>
    <name evidence="2" type="ORF">EubceDRAFT1_0380</name>
</gene>
<evidence type="ECO:0000313" key="2">
    <source>
        <dbReference type="EMBL" id="EIM56238.1"/>
    </source>
</evidence>
<protein>
    <submittedName>
        <fullName evidence="2">Uncharacterized protein</fullName>
    </submittedName>
</protein>
<feature type="compositionally biased region" description="Polar residues" evidence="1">
    <location>
        <begin position="101"/>
        <end position="112"/>
    </location>
</feature>
<dbReference type="STRING" id="633697.EubceDRAFT1_0380"/>
<feature type="compositionally biased region" description="Polar residues" evidence="1">
    <location>
        <begin position="39"/>
        <end position="51"/>
    </location>
</feature>
<dbReference type="HOGENOM" id="CLU_346393_0_0_9"/>
<sequence length="815" mass="90135">MKTILNRTYRVTAFICAFAMTVSLGLCGGSRDTFAESVHTNPEVSEDNMNNPDGDPAENGLRSVASERGTEEEKQEQNPSADGDGNRTELEESFETGVPGRQSSAVQSTSGAEQVETGGEGETVVSSPQKETVKVSLSDLTANAGIEDGALEESKASTSAGKIKACYAVLMDYKSSLGTDVYEMALDEVNRGSGDPATHDNGNLDKYYYEYAKSDYQSFWEQYTIEKAVYVEDRGSLIFEGKATDYNPNLYEKGTLLTWKDTKEAYSRELDAKNASGKSNYVSFEKDLSITFKKDKKGNYRINANDAEVIYILKKKPEATATPTPTPKPADQREVKKTLNSRLIRDLNVYTDNASDWAIQQDFRLINDIGNDGIHTQQNSEVYGNDHALYAYECPGYLIGSEVIQTGRKDKTSPTDQAEFTLAEDAYVSVAWDIRLSTPSWLSDTSKWTKIHGEAPSLLKVSTSQGTNKIAFVLLRAKCKAGEKIRLGAITDLPADNSYANYCVFVSRPNQSGRMIKDLQVADTENAFAWSIINADGLSAGDHYYGDRNLVYSGNNSLPDILKDTEYLATSCDSKYFEDKMSADGDFPEEARFTANENGTVFLALDPRILDPSIVTYGKIIAWLEKEKWIDTEQVLVMRDSQNIDRNLKIFKRSVRKGEQVVLSANGNTVKSAAHYLVFAKEGAADVIRDDDPSVVNCELYFCEGLDTQNMFLYSDISLGTDGIYRKQKAGETPAVIRASVNGSTEIPLTIPSSYRYNGNIDIRTDDDDLYGAGASFSAEKGTGTLKITIREIPPYIKGTHKYQTVRLLLICQRK</sequence>
<dbReference type="EMBL" id="CM001487">
    <property type="protein sequence ID" value="EIM56238.1"/>
    <property type="molecule type" value="Genomic_DNA"/>
</dbReference>
<reference evidence="2 3" key="1">
    <citation type="submission" date="2010-08" db="EMBL/GenBank/DDBJ databases">
        <authorList>
            <consortium name="US DOE Joint Genome Institute (JGI-PGF)"/>
            <person name="Lucas S."/>
            <person name="Copeland A."/>
            <person name="Lapidus A."/>
            <person name="Cheng J.-F."/>
            <person name="Bruce D."/>
            <person name="Goodwin L."/>
            <person name="Pitluck S."/>
            <person name="Land M.L."/>
            <person name="Hauser L."/>
            <person name="Chang Y.-J."/>
            <person name="Anderson I.J."/>
            <person name="Johnson E."/>
            <person name="Mulhopadhyay B."/>
            <person name="Kyrpides N."/>
            <person name="Woyke T.J."/>
        </authorList>
    </citation>
    <scope>NUCLEOTIDE SEQUENCE [LARGE SCALE GENOMIC DNA]</scope>
    <source>
        <strain evidence="2 3">6</strain>
    </source>
</reference>
<dbReference type="eggNOG" id="COG4677">
    <property type="taxonomic scope" value="Bacteria"/>
</dbReference>
<proteinExistence type="predicted"/>
<dbReference type="Proteomes" id="UP000005753">
    <property type="component" value="Chromosome"/>
</dbReference>
<evidence type="ECO:0000313" key="3">
    <source>
        <dbReference type="Proteomes" id="UP000005753"/>
    </source>
</evidence>
<feature type="region of interest" description="Disordered" evidence="1">
    <location>
        <begin position="39"/>
        <end position="132"/>
    </location>
</feature>
<name>I5AR15_EUBC6</name>
<reference evidence="2 3" key="2">
    <citation type="submission" date="2012-02" db="EMBL/GenBank/DDBJ databases">
        <title>Improved High-Quality Draft sequence of Eubacterium cellulosolvens 6.</title>
        <authorList>
            <consortium name="US DOE Joint Genome Institute"/>
            <person name="Lucas S."/>
            <person name="Han J."/>
            <person name="Lapidus A."/>
            <person name="Cheng J.-F."/>
            <person name="Goodwin L."/>
            <person name="Pitluck S."/>
            <person name="Peters L."/>
            <person name="Mikhailova N."/>
            <person name="Gu W."/>
            <person name="Detter J.C."/>
            <person name="Han C."/>
            <person name="Tapia R."/>
            <person name="Land M."/>
            <person name="Hauser L."/>
            <person name="Kyrpides N."/>
            <person name="Ivanova N."/>
            <person name="Pagani I."/>
            <person name="Johnson E."/>
            <person name="Mukhopadhyay B."/>
            <person name="Anderson I."/>
            <person name="Woyke T."/>
        </authorList>
    </citation>
    <scope>NUCLEOTIDE SEQUENCE [LARGE SCALE GENOMIC DNA]</scope>
    <source>
        <strain evidence="2 3">6</strain>
    </source>
</reference>
<evidence type="ECO:0000256" key="1">
    <source>
        <dbReference type="SAM" id="MobiDB-lite"/>
    </source>
</evidence>
<dbReference type="AlphaFoldDB" id="I5AR15"/>
<organism evidence="2 3">
    <name type="scientific">Eubacterium cellulosolvens (strain ATCC 43171 / JCM 9499 / 6)</name>
    <name type="common">Cillobacterium cellulosolvens</name>
    <dbReference type="NCBI Taxonomy" id="633697"/>
    <lineage>
        <taxon>Bacteria</taxon>
        <taxon>Bacillati</taxon>
        <taxon>Bacillota</taxon>
        <taxon>Clostridia</taxon>
        <taxon>Eubacteriales</taxon>
        <taxon>Eubacteriaceae</taxon>
        <taxon>Eubacterium</taxon>
    </lineage>
</organism>
<accession>I5AR15</accession>
<keyword evidence="3" id="KW-1185">Reference proteome</keyword>